<dbReference type="SUPFAM" id="SSF55961">
    <property type="entry name" value="Bet v1-like"/>
    <property type="match status" value="1"/>
</dbReference>
<keyword evidence="1" id="KW-0812">Transmembrane</keyword>
<comment type="caution">
    <text evidence="2">The sequence shown here is derived from an EMBL/GenBank/DDBJ whole genome shotgun (WGS) entry which is preliminary data.</text>
</comment>
<evidence type="ECO:0008006" key="4">
    <source>
        <dbReference type="Google" id="ProtNLM"/>
    </source>
</evidence>
<feature type="transmembrane region" description="Helical" evidence="1">
    <location>
        <begin position="241"/>
        <end position="262"/>
    </location>
</feature>
<keyword evidence="1" id="KW-1133">Transmembrane helix</keyword>
<protein>
    <recommendedName>
        <fullName evidence="4">DoxX-like family protein</fullName>
    </recommendedName>
</protein>
<keyword evidence="3" id="KW-1185">Reference proteome</keyword>
<dbReference type="InterPro" id="IPR023393">
    <property type="entry name" value="START-like_dom_sf"/>
</dbReference>
<evidence type="ECO:0000256" key="1">
    <source>
        <dbReference type="SAM" id="Phobius"/>
    </source>
</evidence>
<keyword evidence="1" id="KW-0472">Membrane</keyword>
<dbReference type="Pfam" id="PF13781">
    <property type="entry name" value="DoxX_3"/>
    <property type="match status" value="1"/>
</dbReference>
<name>A0A235F7G4_9BACL</name>
<proteinExistence type="predicted"/>
<dbReference type="AlphaFoldDB" id="A0A235F7G4"/>
<accession>A0A235F7G4</accession>
<sequence>MKNKPIYVEIPIKAEVDEVWEKSQNPELHEQWDLRFTSITYLPKKNEEDPQSFSYETSIGFGLKVAGWGKSVGTHDKSDASKTSSLHFGTEQKISPISEGKGYWRYIPKENGTTFLTQYDYETRYGFLGRLADVIFRPIMGWATALSFDVLKRWIEKGESPRNQYIRFFSSTLISVLFFFIWFYQGLVPKIIAKHPEEVAMLSSLAPFKGEAAINAVVVVGILEMIFGAVWLFYRQKRHLHLLQIIVFPALTASALIAAPAVASHPFNPVTFNAALWILSIIGFILAKDLPTAASCRRSKKSDSQ</sequence>
<gene>
    <name evidence="2" type="ORF">CGZ90_11210</name>
</gene>
<reference evidence="2 3" key="1">
    <citation type="submission" date="2017-07" db="EMBL/GenBank/DDBJ databases">
        <title>Fictibacillus sp. nov. GDSW-R2A3 Genome sequencing and assembly.</title>
        <authorList>
            <person name="Mayilraj S."/>
        </authorList>
    </citation>
    <scope>NUCLEOTIDE SEQUENCE [LARGE SCALE GENOMIC DNA]</scope>
    <source>
        <strain evidence="2 3">GDSW-R2A3</strain>
    </source>
</reference>
<evidence type="ECO:0000313" key="2">
    <source>
        <dbReference type="EMBL" id="OYD57250.1"/>
    </source>
</evidence>
<evidence type="ECO:0000313" key="3">
    <source>
        <dbReference type="Proteomes" id="UP000215059"/>
    </source>
</evidence>
<feature type="transmembrane region" description="Helical" evidence="1">
    <location>
        <begin position="165"/>
        <end position="184"/>
    </location>
</feature>
<dbReference type="EMBL" id="NOII01000003">
    <property type="protein sequence ID" value="OYD57250.1"/>
    <property type="molecule type" value="Genomic_DNA"/>
</dbReference>
<dbReference type="RefSeq" id="WP_094252598.1">
    <property type="nucleotide sequence ID" value="NZ_JBHLXL010000001.1"/>
</dbReference>
<organism evidence="2 3">
    <name type="scientific">Fictibacillus aquaticus</name>
    <dbReference type="NCBI Taxonomy" id="2021314"/>
    <lineage>
        <taxon>Bacteria</taxon>
        <taxon>Bacillati</taxon>
        <taxon>Bacillota</taxon>
        <taxon>Bacilli</taxon>
        <taxon>Bacillales</taxon>
        <taxon>Fictibacillaceae</taxon>
        <taxon>Fictibacillus</taxon>
    </lineage>
</organism>
<dbReference type="Gene3D" id="3.30.530.20">
    <property type="match status" value="1"/>
</dbReference>
<feature type="transmembrane region" description="Helical" evidence="1">
    <location>
        <begin position="274"/>
        <end position="291"/>
    </location>
</feature>
<dbReference type="InterPro" id="IPR025695">
    <property type="entry name" value="DoxX-like"/>
</dbReference>
<dbReference type="Proteomes" id="UP000215059">
    <property type="component" value="Unassembled WGS sequence"/>
</dbReference>
<feature type="transmembrane region" description="Helical" evidence="1">
    <location>
        <begin position="212"/>
        <end position="234"/>
    </location>
</feature>
<dbReference type="OrthoDB" id="6199084at2"/>